<evidence type="ECO:0000313" key="9">
    <source>
        <dbReference type="Proteomes" id="UP000095280"/>
    </source>
</evidence>
<dbReference type="PANTHER" id="PTHR10680">
    <property type="entry name" value="PEPTIDYL-GLYCINE ALPHA-AMIDATING MONOOXYGENASE"/>
    <property type="match status" value="1"/>
</dbReference>
<keyword evidence="2" id="KW-0732">Signal</keyword>
<feature type="binding site" evidence="5">
    <location>
        <position position="192"/>
    </location>
    <ligand>
        <name>Cu(2+)</name>
        <dbReference type="ChEBI" id="CHEBI:29036"/>
        <label>1</label>
        <note>catalytic</note>
    </ligand>
</feature>
<organism evidence="9 10">
    <name type="scientific">Macrostomum lignano</name>
    <dbReference type="NCBI Taxonomy" id="282301"/>
    <lineage>
        <taxon>Eukaryota</taxon>
        <taxon>Metazoa</taxon>
        <taxon>Spiralia</taxon>
        <taxon>Lophotrochozoa</taxon>
        <taxon>Platyhelminthes</taxon>
        <taxon>Rhabditophora</taxon>
        <taxon>Macrostomorpha</taxon>
        <taxon>Macrostomida</taxon>
        <taxon>Macrostomidae</taxon>
        <taxon>Macrostomum</taxon>
    </lineage>
</organism>
<evidence type="ECO:0000256" key="6">
    <source>
        <dbReference type="PIRSR" id="PIRSR600720-3"/>
    </source>
</evidence>
<dbReference type="GO" id="GO:0016020">
    <property type="term" value="C:membrane"/>
    <property type="evidence" value="ECO:0007669"/>
    <property type="project" value="InterPro"/>
</dbReference>
<keyword evidence="3 6" id="KW-1015">Disulfide bond</keyword>
<dbReference type="InterPro" id="IPR011042">
    <property type="entry name" value="6-blade_b-propeller_TolB-like"/>
</dbReference>
<proteinExistence type="predicted"/>
<dbReference type="InterPro" id="IPR000720">
    <property type="entry name" value="PHM/PAL"/>
</dbReference>
<dbReference type="InterPro" id="IPR024548">
    <property type="entry name" value="Cu2_monoox_C"/>
</dbReference>
<dbReference type="InterPro" id="IPR008977">
    <property type="entry name" value="PHM/PNGase_F_dom_sf"/>
</dbReference>
<keyword evidence="1 5" id="KW-0479">Metal-binding</keyword>
<feature type="region of interest" description="Disordered" evidence="7">
    <location>
        <begin position="77"/>
        <end position="141"/>
    </location>
</feature>
<evidence type="ECO:0000259" key="8">
    <source>
        <dbReference type="Pfam" id="PF03712"/>
    </source>
</evidence>
<name>A0A1I8FJM3_9PLAT</name>
<dbReference type="WBParaSite" id="maker-unitig_37653-snap-gene-0.2-mRNA-1">
    <property type="protein sequence ID" value="maker-unitig_37653-snap-gene-0.2-mRNA-1"/>
    <property type="gene ID" value="maker-unitig_37653-snap-gene-0.2"/>
</dbReference>
<keyword evidence="4" id="KW-0325">Glycoprotein</keyword>
<dbReference type="Proteomes" id="UP000095280">
    <property type="component" value="Unplaced"/>
</dbReference>
<protein>
    <submittedName>
        <fullName evidence="10">Cu2_monoox_C domain-containing protein</fullName>
    </submittedName>
</protein>
<evidence type="ECO:0000256" key="1">
    <source>
        <dbReference type="ARBA" id="ARBA00022723"/>
    </source>
</evidence>
<dbReference type="Pfam" id="PF03712">
    <property type="entry name" value="Cu2_monoox_C"/>
    <property type="match status" value="1"/>
</dbReference>
<reference evidence="10" key="1">
    <citation type="submission" date="2016-11" db="UniProtKB">
        <authorList>
            <consortium name="WormBaseParasite"/>
        </authorList>
    </citation>
    <scope>IDENTIFICATION</scope>
</reference>
<dbReference type="PRINTS" id="PR00790">
    <property type="entry name" value="PAMONOXGNASE"/>
</dbReference>
<evidence type="ECO:0000256" key="5">
    <source>
        <dbReference type="PIRSR" id="PIRSR600720-2"/>
    </source>
</evidence>
<dbReference type="GO" id="GO:0016715">
    <property type="term" value="F:oxidoreductase activity, acting on paired donors, with incorporation or reduction of molecular oxygen, reduced ascorbate as one donor, and incorporation of one atom of oxygen"/>
    <property type="evidence" value="ECO:0007669"/>
    <property type="project" value="InterPro"/>
</dbReference>
<dbReference type="Gene3D" id="2.120.10.30">
    <property type="entry name" value="TolB, C-terminal domain"/>
    <property type="match status" value="1"/>
</dbReference>
<feature type="domain" description="Copper type II ascorbate-dependent monooxygenase C-terminal" evidence="8">
    <location>
        <begin position="184"/>
        <end position="274"/>
    </location>
</feature>
<evidence type="ECO:0000256" key="3">
    <source>
        <dbReference type="ARBA" id="ARBA00023157"/>
    </source>
</evidence>
<dbReference type="PANTHER" id="PTHR10680:SF14">
    <property type="entry name" value="PEPTIDYL-GLYCINE ALPHA-AMIDATING MONOOXYGENASE"/>
    <property type="match status" value="1"/>
</dbReference>
<dbReference type="GO" id="GO:0046872">
    <property type="term" value="F:metal ion binding"/>
    <property type="evidence" value="ECO:0007669"/>
    <property type="project" value="UniProtKB-KW"/>
</dbReference>
<dbReference type="InterPro" id="IPR014784">
    <property type="entry name" value="Cu2_ascorb_mOase-like_C"/>
</dbReference>
<evidence type="ECO:0000256" key="7">
    <source>
        <dbReference type="SAM" id="MobiDB-lite"/>
    </source>
</evidence>
<feature type="disulfide bond" evidence="6">
    <location>
        <begin position="245"/>
        <end position="267"/>
    </location>
</feature>
<comment type="cofactor">
    <cofactor evidence="5">
        <name>Cu(2+)</name>
        <dbReference type="ChEBI" id="CHEBI:29036"/>
    </cofactor>
    <text evidence="5">Binds 2 Cu(2+) ions per subunit.</text>
</comment>
<sequence length="500" mass="53700">PGKTRARSCNIVGFQALSPTCLWRTTCCCTAASGRKWGGQSWRTEAGFISVCSSGGSKICVTPGAPERPELRLPAKHGLRDGGRQQHPVHRGSRCDATSTARKSAHRPALTVQPEPAGRSQLNHSRHLPDDGLTAAASSAGGAARHPGRLLQVAFLCSSRRVACTKVQWQGIWSVGKYSGSSEMRPFAFRTHAHALSRAIVGYRLSPDLQDVQEIGRASPQWAQAFYPARPGISIRNGDYLAARCVYDATGETQAHHIGSTHNDEMCNFYIMFSTPAGAKLGDIFSCGGGGPDASTESRRLWRKIPQDSLDYLPSEAPADAFAYAAKATAPRKGVPHPPPAAAAAHKVAAVPDWPRPGGRQLGQVQTGRVFVFHAARRVWGPGAFDPDNRLSGRATERGRHQRGHGAGAGCQRRGDLRLGRGVFFMPHSLHIDAQGNFWITDVGLHQPADDAVTSAAGDVFVPTATETNGGLMRRPGRLLQRRVSKCRRGVRLVPHSLGG</sequence>
<dbReference type="AlphaFoldDB" id="A0A1I8FJM3"/>
<feature type="binding site" evidence="5">
    <location>
        <position position="194"/>
    </location>
    <ligand>
        <name>Cu(2+)</name>
        <dbReference type="ChEBI" id="CHEBI:29036"/>
        <label>1</label>
        <note>catalytic</note>
    </ligand>
</feature>
<keyword evidence="5" id="KW-0186">Copper</keyword>
<evidence type="ECO:0000256" key="2">
    <source>
        <dbReference type="ARBA" id="ARBA00022729"/>
    </source>
</evidence>
<dbReference type="SUPFAM" id="SSF49742">
    <property type="entry name" value="PHM/PNGase F"/>
    <property type="match status" value="1"/>
</dbReference>
<dbReference type="Gene3D" id="2.60.120.230">
    <property type="match status" value="1"/>
</dbReference>
<feature type="binding site" evidence="5">
    <location>
        <position position="266"/>
    </location>
    <ligand>
        <name>Cu(2+)</name>
        <dbReference type="ChEBI" id="CHEBI:29036"/>
        <label>1</label>
        <note>catalytic</note>
    </ligand>
</feature>
<evidence type="ECO:0000313" key="10">
    <source>
        <dbReference type="WBParaSite" id="maker-unitig_37653-snap-gene-0.2-mRNA-1"/>
    </source>
</evidence>
<accession>A0A1I8FJM3</accession>
<keyword evidence="9" id="KW-1185">Reference proteome</keyword>
<dbReference type="GO" id="GO:0006518">
    <property type="term" value="P:peptide metabolic process"/>
    <property type="evidence" value="ECO:0007669"/>
    <property type="project" value="InterPro"/>
</dbReference>
<evidence type="ECO:0000256" key="4">
    <source>
        <dbReference type="ARBA" id="ARBA00023180"/>
    </source>
</evidence>